<evidence type="ECO:0000256" key="5">
    <source>
        <dbReference type="ARBA" id="ARBA00022840"/>
    </source>
</evidence>
<feature type="region of interest" description="Disordered" evidence="6">
    <location>
        <begin position="170"/>
        <end position="194"/>
    </location>
</feature>
<dbReference type="GO" id="GO:0005524">
    <property type="term" value="F:ATP binding"/>
    <property type="evidence" value="ECO:0007669"/>
    <property type="project" value="UniProtKB-KW"/>
</dbReference>
<evidence type="ECO:0000256" key="4">
    <source>
        <dbReference type="ARBA" id="ARBA00022806"/>
    </source>
</evidence>
<dbReference type="Pfam" id="PF00271">
    <property type="entry name" value="Helicase_C"/>
    <property type="match status" value="1"/>
</dbReference>
<reference evidence="8" key="1">
    <citation type="submission" date="2021-01" db="EMBL/GenBank/DDBJ databases">
        <authorList>
            <person name="Corre E."/>
            <person name="Pelletier E."/>
            <person name="Niang G."/>
            <person name="Scheremetjew M."/>
            <person name="Finn R."/>
            <person name="Kale V."/>
            <person name="Holt S."/>
            <person name="Cochrane G."/>
            <person name="Meng A."/>
            <person name="Brown T."/>
            <person name="Cohen L."/>
        </authorList>
    </citation>
    <scope>NUCLEOTIDE SEQUENCE</scope>
    <source>
        <strain evidence="8">UIO037</strain>
    </source>
</reference>
<accession>A0A6T7WV40</accession>
<dbReference type="FunFam" id="3.40.50.300:FF:000008">
    <property type="entry name" value="ATP-dependent RNA helicase RhlB"/>
    <property type="match status" value="1"/>
</dbReference>
<dbReference type="Gene3D" id="3.40.50.300">
    <property type="entry name" value="P-loop containing nucleotide triphosphate hydrolases"/>
    <property type="match status" value="1"/>
</dbReference>
<evidence type="ECO:0000256" key="3">
    <source>
        <dbReference type="ARBA" id="ARBA00022801"/>
    </source>
</evidence>
<dbReference type="SUPFAM" id="SSF52540">
    <property type="entry name" value="P-loop containing nucleoside triphosphate hydrolases"/>
    <property type="match status" value="1"/>
</dbReference>
<dbReference type="EC" id="3.6.4.13" evidence="1"/>
<dbReference type="EMBL" id="HBKO01000956">
    <property type="protein sequence ID" value="CAE2195120.1"/>
    <property type="molecule type" value="Transcribed_RNA"/>
</dbReference>
<keyword evidence="5" id="KW-0067">ATP-binding</keyword>
<dbReference type="GO" id="GO:0016787">
    <property type="term" value="F:hydrolase activity"/>
    <property type="evidence" value="ECO:0007669"/>
    <property type="project" value="UniProtKB-KW"/>
</dbReference>
<dbReference type="CDD" id="cd18787">
    <property type="entry name" value="SF2_C_DEAD"/>
    <property type="match status" value="1"/>
</dbReference>
<feature type="compositionally biased region" description="Gly residues" evidence="6">
    <location>
        <begin position="184"/>
        <end position="194"/>
    </location>
</feature>
<evidence type="ECO:0000313" key="9">
    <source>
        <dbReference type="EMBL" id="CAE2195120.1"/>
    </source>
</evidence>
<dbReference type="InterPro" id="IPR001650">
    <property type="entry name" value="Helicase_C-like"/>
</dbReference>
<dbReference type="SMART" id="SM00490">
    <property type="entry name" value="HELICc"/>
    <property type="match status" value="1"/>
</dbReference>
<feature type="domain" description="Helicase C-terminal" evidence="7">
    <location>
        <begin position="24"/>
        <end position="171"/>
    </location>
</feature>
<organism evidence="8">
    <name type="scientific">Prymnesium polylepis</name>
    <dbReference type="NCBI Taxonomy" id="72548"/>
    <lineage>
        <taxon>Eukaryota</taxon>
        <taxon>Haptista</taxon>
        <taxon>Haptophyta</taxon>
        <taxon>Prymnesiophyceae</taxon>
        <taxon>Prymnesiales</taxon>
        <taxon>Prymnesiaceae</taxon>
        <taxon>Prymnesium</taxon>
    </lineage>
</organism>
<dbReference type="EMBL" id="HBKO01000955">
    <property type="protein sequence ID" value="CAE2195119.1"/>
    <property type="molecule type" value="Transcribed_RNA"/>
</dbReference>
<proteinExistence type="predicted"/>
<keyword evidence="4" id="KW-0347">Helicase</keyword>
<evidence type="ECO:0000256" key="2">
    <source>
        <dbReference type="ARBA" id="ARBA00022741"/>
    </source>
</evidence>
<dbReference type="PANTHER" id="PTHR47958">
    <property type="entry name" value="ATP-DEPENDENT RNA HELICASE DBP3"/>
    <property type="match status" value="1"/>
</dbReference>
<evidence type="ECO:0000256" key="1">
    <source>
        <dbReference type="ARBA" id="ARBA00012552"/>
    </source>
</evidence>
<dbReference type="InterPro" id="IPR027417">
    <property type="entry name" value="P-loop_NTPase"/>
</dbReference>
<dbReference type="PROSITE" id="PS51194">
    <property type="entry name" value="HELICASE_CTER"/>
    <property type="match status" value="1"/>
</dbReference>
<sequence length="250" mass="27112">MHMCTHMCMDPLIERAEYVPEPQKQQALMAKLQEVEGLTLVFVETKRAADILEHSLSSQGLPASSIHGDRSQYEREHALAQFRAGRTRILVATDVAARGLDIPNVAHVINYDFPSDIDNYVHRIGRTGRAGRKGVATAFINETSNKHALEDLVQMFLEARIELPPFLATMRRGRGSSSGRSGRGKGGGRGGVGKGRGKGNDFFCSGGFVGSGFSSGFNNYPQQGFAGYAPTAAGFPQQGFVGYMQQGFQP</sequence>
<protein>
    <recommendedName>
        <fullName evidence="1">RNA helicase</fullName>
        <ecNumber evidence="1">3.6.4.13</ecNumber>
    </recommendedName>
</protein>
<dbReference type="AlphaFoldDB" id="A0A6T7WV40"/>
<evidence type="ECO:0000256" key="6">
    <source>
        <dbReference type="SAM" id="MobiDB-lite"/>
    </source>
</evidence>
<name>A0A6T7WV40_9EUKA</name>
<keyword evidence="2" id="KW-0547">Nucleotide-binding</keyword>
<gene>
    <name evidence="8" type="ORF">CPOL0286_LOCUS472</name>
    <name evidence="9" type="ORF">CPOL0286_LOCUS473</name>
</gene>
<dbReference type="GO" id="GO:0003724">
    <property type="term" value="F:RNA helicase activity"/>
    <property type="evidence" value="ECO:0007669"/>
    <property type="project" value="UniProtKB-EC"/>
</dbReference>
<evidence type="ECO:0000313" key="8">
    <source>
        <dbReference type="EMBL" id="CAE2195119.1"/>
    </source>
</evidence>
<keyword evidence="3" id="KW-0378">Hydrolase</keyword>
<evidence type="ECO:0000259" key="7">
    <source>
        <dbReference type="PROSITE" id="PS51194"/>
    </source>
</evidence>